<evidence type="ECO:0000313" key="8">
    <source>
        <dbReference type="Proteomes" id="UP000243106"/>
    </source>
</evidence>
<organism evidence="7 8">
    <name type="scientific">Roseivivax halotolerans</name>
    <dbReference type="NCBI Taxonomy" id="93684"/>
    <lineage>
        <taxon>Bacteria</taxon>
        <taxon>Pseudomonadati</taxon>
        <taxon>Pseudomonadota</taxon>
        <taxon>Alphaproteobacteria</taxon>
        <taxon>Rhodobacterales</taxon>
        <taxon>Roseobacteraceae</taxon>
        <taxon>Roseivivax</taxon>
    </lineage>
</organism>
<evidence type="ECO:0000313" key="7">
    <source>
        <dbReference type="EMBL" id="SFQ46975.1"/>
    </source>
</evidence>
<feature type="binding site" evidence="4">
    <location>
        <begin position="15"/>
        <end position="22"/>
    </location>
    <ligand>
        <name>ATP</name>
        <dbReference type="ChEBI" id="CHEBI:30616"/>
    </ligand>
</feature>
<dbReference type="PANTHER" id="PTHR30448">
    <property type="entry name" value="RNASE ADAPTER PROTEIN RAPZ"/>
    <property type="match status" value="1"/>
</dbReference>
<dbReference type="Pfam" id="PF03668">
    <property type="entry name" value="RapZ-like_N"/>
    <property type="match status" value="1"/>
</dbReference>
<dbReference type="STRING" id="93684.SAMN05421853_106217"/>
<evidence type="ECO:0000256" key="2">
    <source>
        <dbReference type="ARBA" id="ARBA00022840"/>
    </source>
</evidence>
<keyword evidence="3 4" id="KW-0342">GTP-binding</keyword>
<dbReference type="Pfam" id="PF22740">
    <property type="entry name" value="PapZ_C"/>
    <property type="match status" value="1"/>
</dbReference>
<dbReference type="InterPro" id="IPR005337">
    <property type="entry name" value="RapZ-like"/>
</dbReference>
<keyword evidence="8" id="KW-1185">Reference proteome</keyword>
<sequence length="308" mass="33609">MSQDSTIPRVIVVTGPSGAGRTTAINALEDFGVEAIDNIPISLIPRLLQAPIAPGGIALGVDVRNRDFGVPALLDLIAALRTREDISVELLFLDCGKDALIRRFSETRRRHPLSPDTTPEDGIAREIALLEPVRAAADSLIDTTATSPHDLRAEIAHRFTRPSEARLTVSLLSFSYKRGLPQGADMIFDCRFLRNPHWDESLRSLTGLSGDVRAYIAEDARLAPFLRQITELLEFLLPAHREEGKAHITVGIGCTGGQHRSVAVTESVAAALAETGWQVSTEHRELERRGLLPGDEQFAHGGKDGRRL</sequence>
<accession>A0A1I5YSE7</accession>
<dbReference type="PIRSF" id="PIRSF005052">
    <property type="entry name" value="P-loopkin"/>
    <property type="match status" value="1"/>
</dbReference>
<dbReference type="InterPro" id="IPR053931">
    <property type="entry name" value="RapZ_C"/>
</dbReference>
<dbReference type="AlphaFoldDB" id="A0A1I5YSE7"/>
<dbReference type="EMBL" id="FOXV01000006">
    <property type="protein sequence ID" value="SFQ46975.1"/>
    <property type="molecule type" value="Genomic_DNA"/>
</dbReference>
<dbReference type="InterPro" id="IPR053930">
    <property type="entry name" value="RapZ-like_N"/>
</dbReference>
<feature type="domain" description="RapZ C-terminal" evidence="6">
    <location>
        <begin position="168"/>
        <end position="287"/>
    </location>
</feature>
<keyword evidence="1 4" id="KW-0547">Nucleotide-binding</keyword>
<dbReference type="GO" id="GO:0005524">
    <property type="term" value="F:ATP binding"/>
    <property type="evidence" value="ECO:0007669"/>
    <property type="project" value="UniProtKB-UniRule"/>
</dbReference>
<dbReference type="PANTHER" id="PTHR30448:SF0">
    <property type="entry name" value="RNASE ADAPTER PROTEIN RAPZ"/>
    <property type="match status" value="1"/>
</dbReference>
<feature type="domain" description="RapZ-like N-terminal" evidence="5">
    <location>
        <begin position="10"/>
        <end position="160"/>
    </location>
</feature>
<evidence type="ECO:0000259" key="6">
    <source>
        <dbReference type="Pfam" id="PF22740"/>
    </source>
</evidence>
<evidence type="ECO:0000259" key="5">
    <source>
        <dbReference type="Pfam" id="PF03668"/>
    </source>
</evidence>
<gene>
    <name evidence="7" type="ORF">SAMN05421853_106217</name>
</gene>
<evidence type="ECO:0000256" key="3">
    <source>
        <dbReference type="ARBA" id="ARBA00023134"/>
    </source>
</evidence>
<dbReference type="HAMAP" id="MF_00636">
    <property type="entry name" value="RapZ_like"/>
    <property type="match status" value="1"/>
</dbReference>
<evidence type="ECO:0000256" key="1">
    <source>
        <dbReference type="ARBA" id="ARBA00022741"/>
    </source>
</evidence>
<feature type="binding site" evidence="4">
    <location>
        <begin position="62"/>
        <end position="65"/>
    </location>
    <ligand>
        <name>GTP</name>
        <dbReference type="ChEBI" id="CHEBI:37565"/>
    </ligand>
</feature>
<reference evidence="8" key="1">
    <citation type="submission" date="2016-10" db="EMBL/GenBank/DDBJ databases">
        <authorList>
            <person name="Varghese N."/>
            <person name="Submissions S."/>
        </authorList>
    </citation>
    <scope>NUCLEOTIDE SEQUENCE [LARGE SCALE GENOMIC DNA]</scope>
    <source>
        <strain evidence="8">JCM 10271</strain>
    </source>
</reference>
<dbReference type="RefSeq" id="WP_093011695.1">
    <property type="nucleotide sequence ID" value="NZ_FOXV01000006.1"/>
</dbReference>
<dbReference type="Proteomes" id="UP000243106">
    <property type="component" value="Unassembled WGS sequence"/>
</dbReference>
<evidence type="ECO:0000256" key="4">
    <source>
        <dbReference type="HAMAP-Rule" id="MF_00636"/>
    </source>
</evidence>
<dbReference type="NCBIfam" id="NF003828">
    <property type="entry name" value="PRK05416.1"/>
    <property type="match status" value="1"/>
</dbReference>
<dbReference type="InterPro" id="IPR027417">
    <property type="entry name" value="P-loop_NTPase"/>
</dbReference>
<dbReference type="GO" id="GO:0005525">
    <property type="term" value="F:GTP binding"/>
    <property type="evidence" value="ECO:0007669"/>
    <property type="project" value="UniProtKB-UniRule"/>
</dbReference>
<proteinExistence type="inferred from homology"/>
<keyword evidence="2 4" id="KW-0067">ATP-binding</keyword>
<protein>
    <submittedName>
        <fullName evidence="7">UPF0042 nucleotide-binding protein</fullName>
    </submittedName>
</protein>
<name>A0A1I5YSE7_9RHOB</name>
<dbReference type="SUPFAM" id="SSF52540">
    <property type="entry name" value="P-loop containing nucleoside triphosphate hydrolases"/>
    <property type="match status" value="1"/>
</dbReference>